<proteinExistence type="inferred from homology"/>
<feature type="domain" description="Peptidase M50" evidence="12">
    <location>
        <begin position="9"/>
        <end position="344"/>
    </location>
</feature>
<gene>
    <name evidence="13" type="ORF">A3E36_03185</name>
</gene>
<evidence type="ECO:0000256" key="6">
    <source>
        <dbReference type="ARBA" id="ARBA00022801"/>
    </source>
</evidence>
<evidence type="ECO:0000313" key="14">
    <source>
        <dbReference type="Proteomes" id="UP000177941"/>
    </source>
</evidence>
<keyword evidence="7 11" id="KW-0862">Zinc</keyword>
<dbReference type="InterPro" id="IPR004387">
    <property type="entry name" value="Pept_M50_Zn"/>
</dbReference>
<dbReference type="Pfam" id="PF02163">
    <property type="entry name" value="Peptidase_M50"/>
    <property type="match status" value="1"/>
</dbReference>
<comment type="cofactor">
    <cofactor evidence="1 11">
        <name>Zn(2+)</name>
        <dbReference type="ChEBI" id="CHEBI:29105"/>
    </cofactor>
</comment>
<dbReference type="EMBL" id="MHHS01000032">
    <property type="protein sequence ID" value="OGY36569.1"/>
    <property type="molecule type" value="Genomic_DNA"/>
</dbReference>
<dbReference type="InterPro" id="IPR036034">
    <property type="entry name" value="PDZ_sf"/>
</dbReference>
<sequence>MSILIIAIFIAMLLVLVLVHEWGHFFVAKKAGCTVEEFGFGFPPRLLSKKWRGTLYSLNLFPIGGFVKIEGENMDETSSSPTSFASKSALWRIAILSAGVGMNLLFAAFLLTIESAIGAPTLVTDKNMGTLTDIKTYAVEIIPGSPAQEAGMQIYDHIISIEGIQDPSLTAVQQITRDHAGSPLHISLDRNGQDIDVIVTPRINPPEGQGALGISLSETGLEKTPLWLAPIKGIERTGIMIWAIVSQFGILIAKLFEHQSVGQALTGPIGIAIYTKQAVTMGLSYFLEFAAMISINLAIINILPIPALDGGRILFVGIEKLAGRKRTASVEQYAHTIGFIALIGLMLFITFKDIRHYF</sequence>
<keyword evidence="4 13" id="KW-0645">Protease</keyword>
<organism evidence="13 14">
    <name type="scientific">Candidatus Andersenbacteria bacterium RIFCSPHIGHO2_12_FULL_45_11b</name>
    <dbReference type="NCBI Taxonomy" id="1797282"/>
    <lineage>
        <taxon>Bacteria</taxon>
        <taxon>Candidatus Anderseniibacteriota</taxon>
    </lineage>
</organism>
<dbReference type="Gene3D" id="2.30.42.10">
    <property type="match status" value="1"/>
</dbReference>
<feature type="transmembrane region" description="Helical" evidence="11">
    <location>
        <begin position="89"/>
        <end position="111"/>
    </location>
</feature>
<evidence type="ECO:0000256" key="11">
    <source>
        <dbReference type="RuleBase" id="RU362031"/>
    </source>
</evidence>
<dbReference type="GO" id="GO:0016020">
    <property type="term" value="C:membrane"/>
    <property type="evidence" value="ECO:0007669"/>
    <property type="project" value="UniProtKB-SubCell"/>
</dbReference>
<evidence type="ECO:0000256" key="3">
    <source>
        <dbReference type="ARBA" id="ARBA00007931"/>
    </source>
</evidence>
<name>A0A1G1X981_9BACT</name>
<feature type="transmembrane region" description="Helical" evidence="11">
    <location>
        <begin position="285"/>
        <end position="305"/>
    </location>
</feature>
<evidence type="ECO:0000256" key="1">
    <source>
        <dbReference type="ARBA" id="ARBA00001947"/>
    </source>
</evidence>
<accession>A0A1G1X981</accession>
<keyword evidence="9 11" id="KW-0482">Metalloprotease</keyword>
<protein>
    <recommendedName>
        <fullName evidence="11">Zinc metalloprotease</fullName>
        <ecNumber evidence="11">3.4.24.-</ecNumber>
    </recommendedName>
</protein>
<dbReference type="InterPro" id="IPR008915">
    <property type="entry name" value="Peptidase_M50"/>
</dbReference>
<dbReference type="PANTHER" id="PTHR42837">
    <property type="entry name" value="REGULATOR OF SIGMA-E PROTEASE RSEP"/>
    <property type="match status" value="1"/>
</dbReference>
<evidence type="ECO:0000313" key="13">
    <source>
        <dbReference type="EMBL" id="OGY36569.1"/>
    </source>
</evidence>
<dbReference type="GO" id="GO:0046872">
    <property type="term" value="F:metal ion binding"/>
    <property type="evidence" value="ECO:0007669"/>
    <property type="project" value="UniProtKB-KW"/>
</dbReference>
<dbReference type="AlphaFoldDB" id="A0A1G1X981"/>
<dbReference type="SUPFAM" id="SSF50156">
    <property type="entry name" value="PDZ domain-like"/>
    <property type="match status" value="1"/>
</dbReference>
<dbReference type="GO" id="GO:0006508">
    <property type="term" value="P:proteolysis"/>
    <property type="evidence" value="ECO:0007669"/>
    <property type="project" value="UniProtKB-KW"/>
</dbReference>
<dbReference type="CDD" id="cd06163">
    <property type="entry name" value="S2P-M50_PDZ_RseP-like"/>
    <property type="match status" value="1"/>
</dbReference>
<evidence type="ECO:0000256" key="9">
    <source>
        <dbReference type="ARBA" id="ARBA00023049"/>
    </source>
</evidence>
<keyword evidence="6 11" id="KW-0378">Hydrolase</keyword>
<evidence type="ECO:0000256" key="8">
    <source>
        <dbReference type="ARBA" id="ARBA00022989"/>
    </source>
</evidence>
<dbReference type="GO" id="GO:0004222">
    <property type="term" value="F:metalloendopeptidase activity"/>
    <property type="evidence" value="ECO:0007669"/>
    <property type="project" value="InterPro"/>
</dbReference>
<dbReference type="PANTHER" id="PTHR42837:SF2">
    <property type="entry name" value="MEMBRANE METALLOPROTEASE ARASP2, CHLOROPLASTIC-RELATED"/>
    <property type="match status" value="1"/>
</dbReference>
<comment type="similarity">
    <text evidence="3 11">Belongs to the peptidase M50B family.</text>
</comment>
<evidence type="ECO:0000256" key="5">
    <source>
        <dbReference type="ARBA" id="ARBA00022692"/>
    </source>
</evidence>
<evidence type="ECO:0000256" key="7">
    <source>
        <dbReference type="ARBA" id="ARBA00022833"/>
    </source>
</evidence>
<feature type="transmembrane region" description="Helical" evidence="11">
    <location>
        <begin position="333"/>
        <end position="351"/>
    </location>
</feature>
<dbReference type="CDD" id="cd23081">
    <property type="entry name" value="cpPDZ_EcRseP-like"/>
    <property type="match status" value="1"/>
</dbReference>
<keyword evidence="10 11" id="KW-0472">Membrane</keyword>
<evidence type="ECO:0000256" key="4">
    <source>
        <dbReference type="ARBA" id="ARBA00022670"/>
    </source>
</evidence>
<dbReference type="EC" id="3.4.24.-" evidence="11"/>
<dbReference type="Proteomes" id="UP000177941">
    <property type="component" value="Unassembled WGS sequence"/>
</dbReference>
<evidence type="ECO:0000256" key="10">
    <source>
        <dbReference type="ARBA" id="ARBA00023136"/>
    </source>
</evidence>
<keyword evidence="5 11" id="KW-0812">Transmembrane</keyword>
<comment type="subcellular location">
    <subcellularLocation>
        <location evidence="2">Membrane</location>
        <topology evidence="2">Multi-pass membrane protein</topology>
    </subcellularLocation>
</comment>
<reference evidence="13 14" key="1">
    <citation type="journal article" date="2016" name="Nat. Commun.">
        <title>Thousands of microbial genomes shed light on interconnected biogeochemical processes in an aquifer system.</title>
        <authorList>
            <person name="Anantharaman K."/>
            <person name="Brown C.T."/>
            <person name="Hug L.A."/>
            <person name="Sharon I."/>
            <person name="Castelle C.J."/>
            <person name="Probst A.J."/>
            <person name="Thomas B.C."/>
            <person name="Singh A."/>
            <person name="Wilkins M.J."/>
            <person name="Karaoz U."/>
            <person name="Brodie E.L."/>
            <person name="Williams K.H."/>
            <person name="Hubbard S.S."/>
            <person name="Banfield J.F."/>
        </authorList>
    </citation>
    <scope>NUCLEOTIDE SEQUENCE [LARGE SCALE GENOMIC DNA]</scope>
</reference>
<evidence type="ECO:0000256" key="2">
    <source>
        <dbReference type="ARBA" id="ARBA00004141"/>
    </source>
</evidence>
<comment type="caution">
    <text evidence="13">The sequence shown here is derived from an EMBL/GenBank/DDBJ whole genome shotgun (WGS) entry which is preliminary data.</text>
</comment>
<keyword evidence="8 11" id="KW-1133">Transmembrane helix</keyword>
<keyword evidence="11" id="KW-0479">Metal-binding</keyword>
<dbReference type="NCBIfam" id="TIGR00054">
    <property type="entry name" value="RIP metalloprotease RseP"/>
    <property type="match status" value="1"/>
</dbReference>
<evidence type="ECO:0000259" key="12">
    <source>
        <dbReference type="Pfam" id="PF02163"/>
    </source>
</evidence>